<evidence type="ECO:0000256" key="4">
    <source>
        <dbReference type="ARBA" id="ARBA00023002"/>
    </source>
</evidence>
<reference evidence="6 7" key="1">
    <citation type="submission" date="2014-11" db="EMBL/GenBank/DDBJ databases">
        <authorList>
            <person name="Zhu J."/>
            <person name="Qi W."/>
            <person name="Song R."/>
        </authorList>
    </citation>
    <scope>NUCLEOTIDE SEQUENCE [LARGE SCALE GENOMIC DNA]</scope>
</reference>
<dbReference type="SUPFAM" id="SSF50129">
    <property type="entry name" value="GroES-like"/>
    <property type="match status" value="1"/>
</dbReference>
<keyword evidence="7" id="KW-1185">Reference proteome</keyword>
<dbReference type="Pfam" id="PF00107">
    <property type="entry name" value="ADH_zinc_N"/>
    <property type="match status" value="1"/>
</dbReference>
<dbReference type="EMBL" id="CDMY01000344">
    <property type="protein sequence ID" value="CEM03560.1"/>
    <property type="molecule type" value="Genomic_DNA"/>
</dbReference>
<keyword evidence="4" id="KW-0560">Oxidoreductase</keyword>
<evidence type="ECO:0000256" key="2">
    <source>
        <dbReference type="ARBA" id="ARBA00022723"/>
    </source>
</evidence>
<dbReference type="FunFam" id="3.40.50.720:FF:000022">
    <property type="entry name" value="Cinnamyl alcohol dehydrogenase"/>
    <property type="match status" value="1"/>
</dbReference>
<dbReference type="InterPro" id="IPR020843">
    <property type="entry name" value="ER"/>
</dbReference>
<dbReference type="Gene3D" id="3.90.180.10">
    <property type="entry name" value="Medium-chain alcohol dehydrogenases, catalytic domain"/>
    <property type="match status" value="1"/>
</dbReference>
<dbReference type="InParanoid" id="A0A0G4EYM6"/>
<dbReference type="InterPro" id="IPR047109">
    <property type="entry name" value="CAD-like"/>
</dbReference>
<dbReference type="PhylomeDB" id="A0A0G4EYM6"/>
<dbReference type="Proteomes" id="UP000041254">
    <property type="component" value="Unassembled WGS sequence"/>
</dbReference>
<dbReference type="STRING" id="1169540.A0A0G4EYM6"/>
<keyword evidence="2" id="KW-0479">Metal-binding</keyword>
<feature type="domain" description="Enoyl reductase (ER)" evidence="5">
    <location>
        <begin position="16"/>
        <end position="345"/>
    </location>
</feature>
<dbReference type="AlphaFoldDB" id="A0A0G4EYM6"/>
<name>A0A0G4EYM6_VITBC</name>
<evidence type="ECO:0000313" key="6">
    <source>
        <dbReference type="EMBL" id="CEM03560.1"/>
    </source>
</evidence>
<sequence length="354" mass="38155">MLKQRTTRAFVCAEAGALLVEQTIQLPELQPHQVRVQIDACGVAPADCHFAKDNWGASTFPLVAGIEGVGRVIEVGSLVKTHNIGDTVGIGWVTSSCGTCDMCIRGMDNLCRQGYGGIFLGENSMRGNFTRETIVDARFAFILPPGMDPLSAVPFMCAGMTVYAPLREHVTGPDMRVGIISVGALGHLAVQFARVMGCQVSVFSTSPWKEPDCRQWGADRFVLSTDAAQMEAQANTCDLLVDCCHEAIDIKAYMNILRAGGKLAFVSILPPKDTPSIEVPLMPMVFGQKSVCGSIVAGTRDAMEMLRVAAAHGVTPSIETMPFTKVNEAIDRVLSGDHKGYRIVLTHDNDNTHN</sequence>
<accession>A0A0G4EYM6</accession>
<dbReference type="Pfam" id="PF08240">
    <property type="entry name" value="ADH_N"/>
    <property type="match status" value="1"/>
</dbReference>
<evidence type="ECO:0000313" key="7">
    <source>
        <dbReference type="Proteomes" id="UP000041254"/>
    </source>
</evidence>
<dbReference type="VEuPathDB" id="CryptoDB:Vbra_13948"/>
<dbReference type="InterPro" id="IPR013149">
    <property type="entry name" value="ADH-like_C"/>
</dbReference>
<evidence type="ECO:0000256" key="3">
    <source>
        <dbReference type="ARBA" id="ARBA00022833"/>
    </source>
</evidence>
<dbReference type="InterPro" id="IPR011032">
    <property type="entry name" value="GroES-like_sf"/>
</dbReference>
<keyword evidence="3" id="KW-0862">Zinc</keyword>
<organism evidence="6 7">
    <name type="scientific">Vitrella brassicaformis (strain CCMP3155)</name>
    <dbReference type="NCBI Taxonomy" id="1169540"/>
    <lineage>
        <taxon>Eukaryota</taxon>
        <taxon>Sar</taxon>
        <taxon>Alveolata</taxon>
        <taxon>Colpodellida</taxon>
        <taxon>Vitrellaceae</taxon>
        <taxon>Vitrella</taxon>
    </lineage>
</organism>
<comment type="cofactor">
    <cofactor evidence="1">
        <name>Zn(2+)</name>
        <dbReference type="ChEBI" id="CHEBI:29105"/>
    </cofactor>
</comment>
<protein>
    <recommendedName>
        <fullName evidence="5">Enoyl reductase (ER) domain-containing protein</fullName>
    </recommendedName>
</protein>
<dbReference type="SMART" id="SM00829">
    <property type="entry name" value="PKS_ER"/>
    <property type="match status" value="1"/>
</dbReference>
<gene>
    <name evidence="6" type="ORF">Vbra_13948</name>
</gene>
<dbReference type="GO" id="GO:0046872">
    <property type="term" value="F:metal ion binding"/>
    <property type="evidence" value="ECO:0007669"/>
    <property type="project" value="UniProtKB-KW"/>
</dbReference>
<dbReference type="GO" id="GO:0016616">
    <property type="term" value="F:oxidoreductase activity, acting on the CH-OH group of donors, NAD or NADP as acceptor"/>
    <property type="evidence" value="ECO:0007669"/>
    <property type="project" value="InterPro"/>
</dbReference>
<dbReference type="InterPro" id="IPR036291">
    <property type="entry name" value="NAD(P)-bd_dom_sf"/>
</dbReference>
<evidence type="ECO:0000256" key="1">
    <source>
        <dbReference type="ARBA" id="ARBA00001947"/>
    </source>
</evidence>
<dbReference type="OrthoDB" id="1879366at2759"/>
<evidence type="ECO:0000259" key="5">
    <source>
        <dbReference type="SMART" id="SM00829"/>
    </source>
</evidence>
<dbReference type="InterPro" id="IPR013154">
    <property type="entry name" value="ADH-like_N"/>
</dbReference>
<dbReference type="CDD" id="cd05283">
    <property type="entry name" value="CAD1"/>
    <property type="match status" value="1"/>
</dbReference>
<dbReference type="Gene3D" id="3.40.50.720">
    <property type="entry name" value="NAD(P)-binding Rossmann-like Domain"/>
    <property type="match status" value="1"/>
</dbReference>
<dbReference type="PANTHER" id="PTHR42683">
    <property type="entry name" value="ALDEHYDE REDUCTASE"/>
    <property type="match status" value="1"/>
</dbReference>
<dbReference type="SUPFAM" id="SSF51735">
    <property type="entry name" value="NAD(P)-binding Rossmann-fold domains"/>
    <property type="match status" value="1"/>
</dbReference>
<proteinExistence type="predicted"/>